<proteinExistence type="predicted"/>
<dbReference type="RefSeq" id="WP_306102177.1">
    <property type="nucleotide sequence ID" value="NZ_CP162601.1"/>
</dbReference>
<dbReference type="SUPFAM" id="SSF53850">
    <property type="entry name" value="Periplasmic binding protein-like II"/>
    <property type="match status" value="1"/>
</dbReference>
<protein>
    <submittedName>
        <fullName evidence="2">Phosphate/phosphite/phosphonate ABC transporter substrate-binding protein</fullName>
    </submittedName>
</protein>
<dbReference type="Gene3D" id="3.40.190.10">
    <property type="entry name" value="Periplasmic binding protein-like II"/>
    <property type="match status" value="2"/>
</dbReference>
<dbReference type="KEGG" id="vih:AB0763_01505"/>
<dbReference type="AlphaFoldDB" id="A0AB39HGV3"/>
<dbReference type="EMBL" id="CP162601">
    <property type="protein sequence ID" value="XDK25351.1"/>
    <property type="molecule type" value="Genomic_DNA"/>
</dbReference>
<dbReference type="PANTHER" id="PTHR35841">
    <property type="entry name" value="PHOSPHONATES-BINDING PERIPLASMIC PROTEIN"/>
    <property type="match status" value="1"/>
</dbReference>
<keyword evidence="1" id="KW-0732">Signal</keyword>
<accession>A0AB39HGV3</accession>
<reference evidence="2" key="1">
    <citation type="submission" date="2024-07" db="EMBL/GenBank/DDBJ databases">
        <title>Genome Analysis of a Potential Novel Vibrio Species Secreting pH- and Thermo-stable Alginate Lyase and its Application in Producing Alginate Oligosaccharides.</title>
        <authorList>
            <person name="Huang H."/>
            <person name="Bao K."/>
        </authorList>
    </citation>
    <scope>NUCLEOTIDE SEQUENCE</scope>
    <source>
        <strain evidence="2">HB236076</strain>
    </source>
</reference>
<feature type="chain" id="PRO_5044200334" evidence="1">
    <location>
        <begin position="28"/>
        <end position="319"/>
    </location>
</feature>
<dbReference type="PANTHER" id="PTHR35841:SF1">
    <property type="entry name" value="PHOSPHONATES-BINDING PERIPLASMIC PROTEIN"/>
    <property type="match status" value="1"/>
</dbReference>
<evidence type="ECO:0000313" key="2">
    <source>
        <dbReference type="EMBL" id="XDK25351.1"/>
    </source>
</evidence>
<gene>
    <name evidence="2" type="ORF">AB0763_01505</name>
</gene>
<dbReference type="Pfam" id="PF12974">
    <property type="entry name" value="Phosphonate-bd"/>
    <property type="match status" value="1"/>
</dbReference>
<sequence>MMRYLTKQWLCGIVLGFVFLSFQPVSADHPNPSSRQQTLVVGTISSNPQKAVKRTQAFADYVASQLSSFGVKEAKVVVAKDIEQMASWLKSGDVDLVSETVFAAARMIDQANAKLIARRWKSGIGEYSSVFFTSITSGIKSFSDLVGKTIVFEDRGSSSSFLVPASLLLAQGYQLQELSSPREKPLAGKIGYFFSDDFSNSGGEKNMMAWVHRGLVASAAFSDIDWQKEIPEAIKKDMRIFYQSQKIPRSLMLVSPTVPVEKSQMIAQILFDADKSEPGKAALLRYKKTLKFDPITDDINAAVLRAKEQKRLIESKLSR</sequence>
<name>A0AB39HGV3_9VIBR</name>
<organism evidence="2">
    <name type="scientific">Vibrio sp. HB236076</name>
    <dbReference type="NCBI Taxonomy" id="3232307"/>
    <lineage>
        <taxon>Bacteria</taxon>
        <taxon>Pseudomonadati</taxon>
        <taxon>Pseudomonadota</taxon>
        <taxon>Gammaproteobacteria</taxon>
        <taxon>Vibrionales</taxon>
        <taxon>Vibrionaceae</taxon>
        <taxon>Vibrio</taxon>
    </lineage>
</organism>
<feature type="signal peptide" evidence="1">
    <location>
        <begin position="1"/>
        <end position="27"/>
    </location>
</feature>
<evidence type="ECO:0000256" key="1">
    <source>
        <dbReference type="SAM" id="SignalP"/>
    </source>
</evidence>